<dbReference type="InterPro" id="IPR002547">
    <property type="entry name" value="tRNA-bd_dom"/>
</dbReference>
<dbReference type="GO" id="GO:0046872">
    <property type="term" value="F:metal ion binding"/>
    <property type="evidence" value="ECO:0007669"/>
    <property type="project" value="UniProtKB-KW"/>
</dbReference>
<reference evidence="19 20" key="1">
    <citation type="submission" date="2019-02" db="EMBL/GenBank/DDBJ databases">
        <title>Deep-cultivation of Planctomycetes and their phenomic and genomic characterization uncovers novel biology.</title>
        <authorList>
            <person name="Wiegand S."/>
            <person name="Jogler M."/>
            <person name="Boedeker C."/>
            <person name="Pinto D."/>
            <person name="Vollmers J."/>
            <person name="Rivas-Marin E."/>
            <person name="Kohn T."/>
            <person name="Peeters S.H."/>
            <person name="Heuer A."/>
            <person name="Rast P."/>
            <person name="Oberbeckmann S."/>
            <person name="Bunk B."/>
            <person name="Jeske O."/>
            <person name="Meyerdierks A."/>
            <person name="Storesund J.E."/>
            <person name="Kallscheuer N."/>
            <person name="Luecker S."/>
            <person name="Lage O.M."/>
            <person name="Pohl T."/>
            <person name="Merkel B.J."/>
            <person name="Hornburger P."/>
            <person name="Mueller R.-W."/>
            <person name="Bruemmer F."/>
            <person name="Labrenz M."/>
            <person name="Spormann A.M."/>
            <person name="Op den Camp H."/>
            <person name="Overmann J."/>
            <person name="Amann R."/>
            <person name="Jetten M.S.M."/>
            <person name="Mascher T."/>
            <person name="Medema M.H."/>
            <person name="Devos D.P."/>
            <person name="Kaster A.-K."/>
            <person name="Ovreas L."/>
            <person name="Rohde M."/>
            <person name="Galperin M.Y."/>
            <person name="Jogler C."/>
        </authorList>
    </citation>
    <scope>NUCLEOTIDE SEQUENCE [LARGE SCALE GENOMIC DNA]</scope>
    <source>
        <strain evidence="19 20">Pan241w</strain>
    </source>
</reference>
<dbReference type="InterPro" id="IPR012340">
    <property type="entry name" value="NA-bd_OB-fold"/>
</dbReference>
<keyword evidence="6 16" id="KW-0820">tRNA-binding</keyword>
<feature type="binding site" evidence="16">
    <location>
        <position position="333"/>
    </location>
    <ligand>
        <name>ATP</name>
        <dbReference type="ChEBI" id="CHEBI:30616"/>
    </ligand>
</feature>
<dbReference type="InterPro" id="IPR033911">
    <property type="entry name" value="MetRS_core"/>
</dbReference>
<dbReference type="EC" id="6.1.1.10" evidence="16"/>
<dbReference type="CDD" id="cd07957">
    <property type="entry name" value="Anticodon_Ia_Met"/>
    <property type="match status" value="1"/>
</dbReference>
<dbReference type="Proteomes" id="UP000317171">
    <property type="component" value="Chromosome"/>
</dbReference>
<evidence type="ECO:0000256" key="15">
    <source>
        <dbReference type="ARBA" id="ARBA00047364"/>
    </source>
</evidence>
<organism evidence="19 20">
    <name type="scientific">Gimesia alba</name>
    <dbReference type="NCBI Taxonomy" id="2527973"/>
    <lineage>
        <taxon>Bacteria</taxon>
        <taxon>Pseudomonadati</taxon>
        <taxon>Planctomycetota</taxon>
        <taxon>Planctomycetia</taxon>
        <taxon>Planctomycetales</taxon>
        <taxon>Planctomycetaceae</taxon>
        <taxon>Gimesia</taxon>
    </lineage>
</organism>
<dbReference type="InterPro" id="IPR014758">
    <property type="entry name" value="Met-tRNA_synth"/>
</dbReference>
<comment type="catalytic activity">
    <reaction evidence="15 16">
        <text>tRNA(Met) + L-methionine + ATP = L-methionyl-tRNA(Met) + AMP + diphosphate</text>
        <dbReference type="Rhea" id="RHEA:13481"/>
        <dbReference type="Rhea" id="RHEA-COMP:9667"/>
        <dbReference type="Rhea" id="RHEA-COMP:9698"/>
        <dbReference type="ChEBI" id="CHEBI:30616"/>
        <dbReference type="ChEBI" id="CHEBI:33019"/>
        <dbReference type="ChEBI" id="CHEBI:57844"/>
        <dbReference type="ChEBI" id="CHEBI:78442"/>
        <dbReference type="ChEBI" id="CHEBI:78530"/>
        <dbReference type="ChEBI" id="CHEBI:456215"/>
        <dbReference type="EC" id="6.1.1.10"/>
    </reaction>
</comment>
<dbReference type="GO" id="GO:0005829">
    <property type="term" value="C:cytosol"/>
    <property type="evidence" value="ECO:0007669"/>
    <property type="project" value="TreeGrafter"/>
</dbReference>
<comment type="subcellular location">
    <subcellularLocation>
        <location evidence="2 16">Cytoplasm</location>
    </subcellularLocation>
</comment>
<evidence type="ECO:0000313" key="20">
    <source>
        <dbReference type="Proteomes" id="UP000317171"/>
    </source>
</evidence>
<dbReference type="OrthoDB" id="9810191at2"/>
<protein>
    <recommendedName>
        <fullName evidence="16">Methionine--tRNA ligase</fullName>
        <ecNumber evidence="16">6.1.1.10</ecNumber>
    </recommendedName>
    <alternativeName>
        <fullName evidence="16">Methionyl-tRNA synthetase</fullName>
        <shortName evidence="16">MetRS</shortName>
    </alternativeName>
</protein>
<dbReference type="NCBIfam" id="NF001100">
    <property type="entry name" value="PRK00133.1"/>
    <property type="match status" value="1"/>
</dbReference>
<keyword evidence="7 16" id="KW-0436">Ligase</keyword>
<evidence type="ECO:0000256" key="4">
    <source>
        <dbReference type="ARBA" id="ARBA00011738"/>
    </source>
</evidence>
<comment type="caution">
    <text evidence="16">Lacks conserved residue(s) required for the propagation of feature annotation.</text>
</comment>
<name>A0A517RP28_9PLAN</name>
<evidence type="ECO:0000259" key="18">
    <source>
        <dbReference type="PROSITE" id="PS50886"/>
    </source>
</evidence>
<evidence type="ECO:0000256" key="17">
    <source>
        <dbReference type="SAM" id="MobiDB-lite"/>
    </source>
</evidence>
<evidence type="ECO:0000256" key="11">
    <source>
        <dbReference type="ARBA" id="ARBA00022840"/>
    </source>
</evidence>
<dbReference type="KEGG" id="gaz:Pan241w_57720"/>
<evidence type="ECO:0000256" key="16">
    <source>
        <dbReference type="HAMAP-Rule" id="MF_00098"/>
    </source>
</evidence>
<feature type="binding site" evidence="16">
    <location>
        <position position="160"/>
    </location>
    <ligand>
        <name>Zn(2+)</name>
        <dbReference type="ChEBI" id="CHEBI:29105"/>
    </ligand>
</feature>
<keyword evidence="8 16" id="KW-0479">Metal-binding</keyword>
<dbReference type="GO" id="GO:0004825">
    <property type="term" value="F:methionine-tRNA ligase activity"/>
    <property type="evidence" value="ECO:0007669"/>
    <property type="project" value="UniProtKB-UniRule"/>
</dbReference>
<dbReference type="PANTHER" id="PTHR45765:SF1">
    <property type="entry name" value="METHIONINE--TRNA LIGASE, CYTOPLASMIC"/>
    <property type="match status" value="1"/>
</dbReference>
<feature type="binding site" evidence="16">
    <location>
        <position position="144"/>
    </location>
    <ligand>
        <name>Zn(2+)</name>
        <dbReference type="ChEBI" id="CHEBI:29105"/>
    </ligand>
</feature>
<dbReference type="InterPro" id="IPR004495">
    <property type="entry name" value="Met-tRNA-synth_bsu_C"/>
</dbReference>
<dbReference type="SUPFAM" id="SSF50249">
    <property type="entry name" value="Nucleic acid-binding proteins"/>
    <property type="match status" value="1"/>
</dbReference>
<dbReference type="Pfam" id="PF09334">
    <property type="entry name" value="tRNA-synt_1g"/>
    <property type="match status" value="1"/>
</dbReference>
<dbReference type="PANTHER" id="PTHR45765">
    <property type="entry name" value="METHIONINE--TRNA LIGASE"/>
    <property type="match status" value="1"/>
</dbReference>
<keyword evidence="9 16" id="KW-0547">Nucleotide-binding</keyword>
<dbReference type="CDD" id="cd00814">
    <property type="entry name" value="MetRS_core"/>
    <property type="match status" value="1"/>
</dbReference>
<evidence type="ECO:0000256" key="14">
    <source>
        <dbReference type="ARBA" id="ARBA00023146"/>
    </source>
</evidence>
<evidence type="ECO:0000256" key="9">
    <source>
        <dbReference type="ARBA" id="ARBA00022741"/>
    </source>
</evidence>
<dbReference type="InterPro" id="IPR023458">
    <property type="entry name" value="Met-tRNA_ligase_1"/>
</dbReference>
<comment type="cofactor">
    <cofactor evidence="16">
        <name>Zn(2+)</name>
        <dbReference type="ChEBI" id="CHEBI:29105"/>
    </cofactor>
    <text evidence="16">Binds 1 zinc ion per subunit.</text>
</comment>
<dbReference type="GO" id="GO:0006431">
    <property type="term" value="P:methionyl-tRNA aminoacylation"/>
    <property type="evidence" value="ECO:0007669"/>
    <property type="project" value="UniProtKB-UniRule"/>
</dbReference>
<comment type="function">
    <text evidence="1 16">Is required not only for elongation of protein synthesis but also for the initiation of all mRNA translation through initiator tRNA(fMet) aminoacylation.</text>
</comment>
<dbReference type="Gene3D" id="1.10.730.10">
    <property type="entry name" value="Isoleucyl-tRNA Synthetase, Domain 1"/>
    <property type="match status" value="1"/>
</dbReference>
<evidence type="ECO:0000256" key="13">
    <source>
        <dbReference type="ARBA" id="ARBA00022917"/>
    </source>
</evidence>
<evidence type="ECO:0000256" key="5">
    <source>
        <dbReference type="ARBA" id="ARBA00022490"/>
    </source>
</evidence>
<feature type="domain" description="TRNA-binding" evidence="18">
    <location>
        <begin position="579"/>
        <end position="681"/>
    </location>
</feature>
<dbReference type="InterPro" id="IPR014729">
    <property type="entry name" value="Rossmann-like_a/b/a_fold"/>
</dbReference>
<feature type="binding site" evidence="16">
    <location>
        <position position="157"/>
    </location>
    <ligand>
        <name>Zn(2+)</name>
        <dbReference type="ChEBI" id="CHEBI:29105"/>
    </ligand>
</feature>
<dbReference type="Gene3D" id="2.40.50.140">
    <property type="entry name" value="Nucleic acid-binding proteins"/>
    <property type="match status" value="1"/>
</dbReference>
<evidence type="ECO:0000256" key="3">
    <source>
        <dbReference type="ARBA" id="ARBA00008258"/>
    </source>
</evidence>
<comment type="similarity">
    <text evidence="3 16">Belongs to the class-I aminoacyl-tRNA synthetase family. MetG type 1 subfamily.</text>
</comment>
<dbReference type="SUPFAM" id="SSF57770">
    <property type="entry name" value="Methionyl-tRNA synthetase (MetRS), Zn-domain"/>
    <property type="match status" value="1"/>
</dbReference>
<dbReference type="InterPro" id="IPR029038">
    <property type="entry name" value="MetRS_Zn"/>
</dbReference>
<dbReference type="EMBL" id="CP036269">
    <property type="protein sequence ID" value="QDT45646.1"/>
    <property type="molecule type" value="Genomic_DNA"/>
</dbReference>
<dbReference type="InterPro" id="IPR009080">
    <property type="entry name" value="tRNAsynth_Ia_anticodon-bd"/>
</dbReference>
<feature type="binding site" evidence="16">
    <location>
        <position position="147"/>
    </location>
    <ligand>
        <name>Zn(2+)</name>
        <dbReference type="ChEBI" id="CHEBI:29105"/>
    </ligand>
</feature>
<dbReference type="HAMAP" id="MF_00098">
    <property type="entry name" value="Met_tRNA_synth_type1"/>
    <property type="match status" value="1"/>
</dbReference>
<dbReference type="SUPFAM" id="SSF47323">
    <property type="entry name" value="Anticodon-binding domain of a subclass of class I aminoacyl-tRNA synthetases"/>
    <property type="match status" value="1"/>
</dbReference>
<evidence type="ECO:0000256" key="1">
    <source>
        <dbReference type="ARBA" id="ARBA00003314"/>
    </source>
</evidence>
<keyword evidence="10 16" id="KW-0862">Zinc</keyword>
<sequence>MTQRRILVTAALPYANGDIHIGHLVEYIQTDIWVRFQKLRGHNCRFFCADDTHGTAIMIRARQEGRSEEALIADVREKHIADFTGFNIEFDNYGSTNSEQNRKICHEIWSALREAGLVHEKEVTQLFDVQENTFLADRFVKGTCPKCKATDQYGDNCDKCGSTYTPADLIDPVSTLSDTTPEVRTADHLFVRIEDLHPFLEEWTQSGAHLQTEVANYLKGHFLGDPLRDWDISRPAPYFGFEIPDSPGNYWYVWFDAPIGYIASTLEWCEKTNEDFDQWWKNSETEVHHFIGKDITYFHTLFWPAMLKTAGFNLPEKVHIHGFLTVDGEKMAKSKGTFVKASTYLNHLDPACLRYYYASKLGSRLDDLDLNLDEFIQKVNSDLVGKVVNLASRSAKFVANTGLSESYPDDGGLFSHAASQSETIAAAYENCDYNGAMREILALADRANKYVEDQKPWELRKDESRQQDLQDICTIALNLFRQIVIYLSPVLPKLSEQTGDLLNDPITNWDQAQTPLTGTAVNKFQHLFKRIEEKQVQAMTDEAKEEAAAAESEAAASQWNDSGEALEQEPMSDECTIDDFVKVDLRVARIVEANSVPEANKLLQLTLSLGGDERRNVFAGIKSAYNPEELVGRLVICCANLKPRKMRFGTSEGMVLASGPGGKDVFLLSPDEGAVPGQRVH</sequence>
<dbReference type="FunFam" id="2.20.28.20:FF:000001">
    <property type="entry name" value="Methionine--tRNA ligase"/>
    <property type="match status" value="1"/>
</dbReference>
<evidence type="ECO:0000256" key="8">
    <source>
        <dbReference type="ARBA" id="ARBA00022723"/>
    </source>
</evidence>
<dbReference type="InterPro" id="IPR015413">
    <property type="entry name" value="Methionyl/Leucyl_tRNA_Synth"/>
</dbReference>
<dbReference type="InterPro" id="IPR041872">
    <property type="entry name" value="Anticodon_Met"/>
</dbReference>
<keyword evidence="13 16" id="KW-0648">Protein biosynthesis</keyword>
<evidence type="ECO:0000256" key="6">
    <source>
        <dbReference type="ARBA" id="ARBA00022555"/>
    </source>
</evidence>
<dbReference type="PRINTS" id="PR01041">
    <property type="entry name" value="TRNASYNTHMET"/>
</dbReference>
<dbReference type="NCBIfam" id="TIGR00398">
    <property type="entry name" value="metG"/>
    <property type="match status" value="1"/>
</dbReference>
<dbReference type="InterPro" id="IPR001412">
    <property type="entry name" value="aa-tRNA-synth_I_CS"/>
</dbReference>
<dbReference type="Pfam" id="PF01588">
    <property type="entry name" value="tRNA_bind"/>
    <property type="match status" value="1"/>
</dbReference>
<comment type="subunit">
    <text evidence="4 16">Homodimer.</text>
</comment>
<keyword evidence="20" id="KW-1185">Reference proteome</keyword>
<dbReference type="RefSeq" id="WP_145222506.1">
    <property type="nucleotide sequence ID" value="NZ_CP036269.1"/>
</dbReference>
<accession>A0A517RP28</accession>
<dbReference type="GO" id="GO:0005524">
    <property type="term" value="F:ATP binding"/>
    <property type="evidence" value="ECO:0007669"/>
    <property type="project" value="UniProtKB-UniRule"/>
</dbReference>
<keyword evidence="14 16" id="KW-0030">Aminoacyl-tRNA synthetase</keyword>
<keyword evidence="12 16" id="KW-0694">RNA-binding</keyword>
<dbReference type="Gene3D" id="3.40.50.620">
    <property type="entry name" value="HUPs"/>
    <property type="match status" value="1"/>
</dbReference>
<dbReference type="AlphaFoldDB" id="A0A517RP28"/>
<dbReference type="NCBIfam" id="TIGR00399">
    <property type="entry name" value="metG_C_term"/>
    <property type="match status" value="1"/>
</dbReference>
<dbReference type="PROSITE" id="PS50886">
    <property type="entry name" value="TRBD"/>
    <property type="match status" value="1"/>
</dbReference>
<evidence type="ECO:0000313" key="19">
    <source>
        <dbReference type="EMBL" id="QDT45646.1"/>
    </source>
</evidence>
<evidence type="ECO:0000256" key="10">
    <source>
        <dbReference type="ARBA" id="ARBA00022833"/>
    </source>
</evidence>
<gene>
    <name evidence="16 19" type="primary">metG</name>
    <name evidence="19" type="ORF">Pan241w_57720</name>
</gene>
<evidence type="ECO:0000256" key="7">
    <source>
        <dbReference type="ARBA" id="ARBA00022598"/>
    </source>
</evidence>
<proteinExistence type="inferred from homology"/>
<evidence type="ECO:0000256" key="2">
    <source>
        <dbReference type="ARBA" id="ARBA00004496"/>
    </source>
</evidence>
<dbReference type="CDD" id="cd02800">
    <property type="entry name" value="tRNA_bind_EcMetRS_like"/>
    <property type="match status" value="1"/>
</dbReference>
<keyword evidence="11 16" id="KW-0067">ATP-binding</keyword>
<dbReference type="PROSITE" id="PS00178">
    <property type="entry name" value="AA_TRNA_LIGASE_I"/>
    <property type="match status" value="1"/>
</dbReference>
<evidence type="ECO:0000256" key="12">
    <source>
        <dbReference type="ARBA" id="ARBA00022884"/>
    </source>
</evidence>
<feature type="short sequence motif" description="'HIGH' region" evidence="16">
    <location>
        <begin position="13"/>
        <end position="23"/>
    </location>
</feature>
<feature type="region of interest" description="Disordered" evidence="17">
    <location>
        <begin position="539"/>
        <end position="571"/>
    </location>
</feature>
<dbReference type="SUPFAM" id="SSF52374">
    <property type="entry name" value="Nucleotidylyl transferase"/>
    <property type="match status" value="1"/>
</dbReference>
<dbReference type="Pfam" id="PF19303">
    <property type="entry name" value="Anticodon_3"/>
    <property type="match status" value="1"/>
</dbReference>
<dbReference type="FunFam" id="2.40.50.140:FF:000042">
    <property type="entry name" value="Methionine--tRNA ligase"/>
    <property type="match status" value="1"/>
</dbReference>
<keyword evidence="5 16" id="KW-0963">Cytoplasm</keyword>
<dbReference type="Gene3D" id="2.20.28.20">
    <property type="entry name" value="Methionyl-tRNA synthetase, Zn-domain"/>
    <property type="match status" value="1"/>
</dbReference>
<dbReference type="GO" id="GO:0000049">
    <property type="term" value="F:tRNA binding"/>
    <property type="evidence" value="ECO:0007669"/>
    <property type="project" value="UniProtKB-UniRule"/>
</dbReference>